<feature type="region of interest" description="Disordered" evidence="1">
    <location>
        <begin position="138"/>
        <end position="157"/>
    </location>
</feature>
<proteinExistence type="predicted"/>
<dbReference type="Proteomes" id="UP001323798">
    <property type="component" value="Chromosome"/>
</dbReference>
<evidence type="ECO:0000313" key="4">
    <source>
        <dbReference type="Proteomes" id="UP001323798"/>
    </source>
</evidence>
<reference evidence="3 4" key="1">
    <citation type="submission" date="2023-11" db="EMBL/GenBank/DDBJ databases">
        <title>Genome sequence of Microbacterium rhizosphaerae KACC 19337.</title>
        <authorList>
            <person name="Choi H."/>
            <person name="Kim S."/>
            <person name="Kim Y."/>
            <person name="Kwon S.-W."/>
            <person name="Heo J."/>
        </authorList>
    </citation>
    <scope>NUCLEOTIDE SEQUENCE [LARGE SCALE GENOMIC DNA]</scope>
    <source>
        <strain evidence="3 4">KACC 19337</strain>
    </source>
</reference>
<dbReference type="EMBL" id="CP139368">
    <property type="protein sequence ID" value="WPR89602.1"/>
    <property type="molecule type" value="Genomic_DNA"/>
</dbReference>
<feature type="domain" description="HNH nuclease" evidence="2">
    <location>
        <begin position="440"/>
        <end position="492"/>
    </location>
</feature>
<evidence type="ECO:0000313" key="3">
    <source>
        <dbReference type="EMBL" id="WPR89602.1"/>
    </source>
</evidence>
<evidence type="ECO:0000256" key="1">
    <source>
        <dbReference type="SAM" id="MobiDB-lite"/>
    </source>
</evidence>
<dbReference type="InterPro" id="IPR003615">
    <property type="entry name" value="HNH_nuc"/>
</dbReference>
<evidence type="ECO:0000259" key="2">
    <source>
        <dbReference type="SMART" id="SM00507"/>
    </source>
</evidence>
<gene>
    <name evidence="3" type="ORF">SM116_17870</name>
</gene>
<dbReference type="RefSeq" id="WP_320942316.1">
    <property type="nucleotide sequence ID" value="NZ_CP139368.1"/>
</dbReference>
<organism evidence="3 4">
    <name type="scientific">Microbacterium rhizosphaerae</name>
    <dbReference type="NCBI Taxonomy" id="1678237"/>
    <lineage>
        <taxon>Bacteria</taxon>
        <taxon>Bacillati</taxon>
        <taxon>Actinomycetota</taxon>
        <taxon>Actinomycetes</taxon>
        <taxon>Micrococcales</taxon>
        <taxon>Microbacteriaceae</taxon>
        <taxon>Microbacterium</taxon>
    </lineage>
</organism>
<keyword evidence="4" id="KW-1185">Reference proteome</keyword>
<dbReference type="SMART" id="SM00507">
    <property type="entry name" value="HNHc"/>
    <property type="match status" value="1"/>
</dbReference>
<accession>A0ABZ0SQU9</accession>
<dbReference type="CDD" id="cd00085">
    <property type="entry name" value="HNHc"/>
    <property type="match status" value="1"/>
</dbReference>
<sequence>MFYIVALMVPLVMRFFFELERQVDILRAALGDEVDAAACPAAVLLLTDDAVIRVLEAATALVKAGEAVRIAAAGVAAGRSPRAAGHQGLAQTRGHRSPVALVQEITGSTRADAAKHVRLGQALLHAGLVDAESRIDSAAASPTDSEIPGTPSIPGSERPWHAALSDAMMRGTITSTQQDVILRGLGEPPSCDTPAACVGDDGARTDGDVCNEHRGASARHAWAAAAEQLIDEASTRTAEELGKAARTIRDMLDPEGAQRRFDERFEGRSFHTWTDGDGIHHGSIRFDDLGHAWLRAVQDTALRPRRGGPRFVDPDEKAKADELAADPRTNDQLAYDLLLDTLRAGSLADAATVFGTRQAGVRVIITADALRRADGSTRDTERSADDLGADAGIAVLEEGGTLPAWLARQQACSIGSVECALDGSGNPLYLGREVRTFSSKQNIALAIRDGGCRWPGCDRPPAYGEAHHIDRWVDGGRTDIDRGILLCRFHHMNLHHGGWRITRHGPGPFLLHPPRGADPIVLGTPIERRYVYGDLQPPPLRFRPAA</sequence>
<name>A0ABZ0SQU9_9MICO</name>
<protein>
    <submittedName>
        <fullName evidence="3">DUF222 domain-containing protein</fullName>
    </submittedName>
</protein>